<dbReference type="SMART" id="SM00895">
    <property type="entry name" value="FCD"/>
    <property type="match status" value="1"/>
</dbReference>
<dbReference type="AlphaFoldDB" id="A0A212PW29"/>
<keyword evidence="1" id="KW-0805">Transcription regulation</keyword>
<evidence type="ECO:0000256" key="1">
    <source>
        <dbReference type="ARBA" id="ARBA00023015"/>
    </source>
</evidence>
<keyword evidence="6" id="KW-1185">Reference proteome</keyword>
<dbReference type="Proteomes" id="UP000198418">
    <property type="component" value="Unassembled WGS sequence"/>
</dbReference>
<dbReference type="SUPFAM" id="SSF46785">
    <property type="entry name" value="Winged helix' DNA-binding domain"/>
    <property type="match status" value="1"/>
</dbReference>
<dbReference type="PROSITE" id="PS50949">
    <property type="entry name" value="HTH_GNTR"/>
    <property type="match status" value="1"/>
</dbReference>
<dbReference type="GO" id="GO:0003677">
    <property type="term" value="F:DNA binding"/>
    <property type="evidence" value="ECO:0007669"/>
    <property type="project" value="UniProtKB-KW"/>
</dbReference>
<dbReference type="OrthoDB" id="9788098at2"/>
<dbReference type="Gene3D" id="1.10.10.10">
    <property type="entry name" value="Winged helix-like DNA-binding domain superfamily/Winged helix DNA-binding domain"/>
    <property type="match status" value="1"/>
</dbReference>
<dbReference type="InterPro" id="IPR036390">
    <property type="entry name" value="WH_DNA-bd_sf"/>
</dbReference>
<gene>
    <name evidence="5" type="ORF">SAMN06265338_10159</name>
</gene>
<dbReference type="PANTHER" id="PTHR43537:SF39">
    <property type="entry name" value="HTH-TYPE TRANSCRIPTIONAL REGULATOR MCBR"/>
    <property type="match status" value="1"/>
</dbReference>
<dbReference type="GO" id="GO:0003700">
    <property type="term" value="F:DNA-binding transcription factor activity"/>
    <property type="evidence" value="ECO:0007669"/>
    <property type="project" value="InterPro"/>
</dbReference>
<evidence type="ECO:0000256" key="3">
    <source>
        <dbReference type="ARBA" id="ARBA00023163"/>
    </source>
</evidence>
<evidence type="ECO:0000259" key="4">
    <source>
        <dbReference type="PROSITE" id="PS50949"/>
    </source>
</evidence>
<accession>A0A212PW29</accession>
<dbReference type="Pfam" id="PF00392">
    <property type="entry name" value="GntR"/>
    <property type="match status" value="1"/>
</dbReference>
<organism evidence="5 6">
    <name type="scientific">Rhodoblastus acidophilus</name>
    <name type="common">Rhodopseudomonas acidophila</name>
    <dbReference type="NCBI Taxonomy" id="1074"/>
    <lineage>
        <taxon>Bacteria</taxon>
        <taxon>Pseudomonadati</taxon>
        <taxon>Pseudomonadota</taxon>
        <taxon>Alphaproteobacteria</taxon>
        <taxon>Hyphomicrobiales</taxon>
        <taxon>Rhodoblastaceae</taxon>
        <taxon>Rhodoblastus</taxon>
    </lineage>
</organism>
<keyword evidence="2" id="KW-0238">DNA-binding</keyword>
<dbReference type="InterPro" id="IPR036388">
    <property type="entry name" value="WH-like_DNA-bd_sf"/>
</dbReference>
<keyword evidence="3" id="KW-0804">Transcription</keyword>
<dbReference type="PANTHER" id="PTHR43537">
    <property type="entry name" value="TRANSCRIPTIONAL REGULATOR, GNTR FAMILY"/>
    <property type="match status" value="1"/>
</dbReference>
<reference evidence="6" key="1">
    <citation type="submission" date="2017-06" db="EMBL/GenBank/DDBJ databases">
        <authorList>
            <person name="Varghese N."/>
            <person name="Submissions S."/>
        </authorList>
    </citation>
    <scope>NUCLEOTIDE SEQUENCE [LARGE SCALE GENOMIC DNA]</scope>
    <source>
        <strain evidence="6">DSM 137</strain>
    </source>
</reference>
<evidence type="ECO:0000313" key="5">
    <source>
        <dbReference type="EMBL" id="SNB51207.1"/>
    </source>
</evidence>
<dbReference type="SMART" id="SM00345">
    <property type="entry name" value="HTH_GNTR"/>
    <property type="match status" value="1"/>
</dbReference>
<dbReference type="InterPro" id="IPR008920">
    <property type="entry name" value="TF_FadR/GntR_C"/>
</dbReference>
<dbReference type="EMBL" id="FYDG01000001">
    <property type="protein sequence ID" value="SNB51207.1"/>
    <property type="molecule type" value="Genomic_DNA"/>
</dbReference>
<dbReference type="Gene3D" id="1.20.120.530">
    <property type="entry name" value="GntR ligand-binding domain-like"/>
    <property type="match status" value="1"/>
</dbReference>
<evidence type="ECO:0000256" key="2">
    <source>
        <dbReference type="ARBA" id="ARBA00023125"/>
    </source>
</evidence>
<dbReference type="InterPro" id="IPR011711">
    <property type="entry name" value="GntR_C"/>
</dbReference>
<dbReference type="RefSeq" id="WP_088518578.1">
    <property type="nucleotide sequence ID" value="NZ_FYDG01000001.1"/>
</dbReference>
<sequence>MAAAASLKLPALERLPKETTNQWVYRSLRQAVMLGLVPPGRPVTIRDVANILEVSTTPVREALRRLSSEQALEELDNRRILVPNMTAARFRELCELRIALECHAAERAMPYMHGAKLDELAAIDKRLDDANDAGDRERIIALNQQFHRFIYEANPHQTVMPLVESVWLQLGPFVRLALSRLKDFYQVDRHSEAMAALRRQDPLGLRIAMEADIRDALTHVGTNELLKAYVESPDSIA</sequence>
<protein>
    <submittedName>
        <fullName evidence="5">Transcriptional regulator, GntR family</fullName>
    </submittedName>
</protein>
<dbReference type="InterPro" id="IPR000524">
    <property type="entry name" value="Tscrpt_reg_HTH_GntR"/>
</dbReference>
<proteinExistence type="predicted"/>
<evidence type="ECO:0000313" key="6">
    <source>
        <dbReference type="Proteomes" id="UP000198418"/>
    </source>
</evidence>
<dbReference type="Pfam" id="PF07729">
    <property type="entry name" value="FCD"/>
    <property type="match status" value="1"/>
</dbReference>
<name>A0A212PW29_RHOAC</name>
<feature type="domain" description="HTH gntR-type" evidence="4">
    <location>
        <begin position="18"/>
        <end position="85"/>
    </location>
</feature>
<dbReference type="SUPFAM" id="SSF48008">
    <property type="entry name" value="GntR ligand-binding domain-like"/>
    <property type="match status" value="1"/>
</dbReference>